<name>A0A9D4P5M2_DERFA</name>
<evidence type="ECO:0000313" key="3">
    <source>
        <dbReference type="EMBL" id="KAH7644538.1"/>
    </source>
</evidence>
<reference evidence="3" key="1">
    <citation type="submission" date="2020-06" db="EMBL/GenBank/DDBJ databases">
        <authorList>
            <person name="Ji K."/>
            <person name="Li J."/>
        </authorList>
    </citation>
    <scope>NUCLEOTIDE SEQUENCE</scope>
    <source>
        <strain evidence="3">JKM2019</strain>
        <tissue evidence="3">Whole body</tissue>
    </source>
</reference>
<feature type="compositionally biased region" description="Low complexity" evidence="1">
    <location>
        <begin position="868"/>
        <end position="898"/>
    </location>
</feature>
<feature type="compositionally biased region" description="Basic and acidic residues" evidence="1">
    <location>
        <begin position="938"/>
        <end position="947"/>
    </location>
</feature>
<feature type="signal peptide" evidence="2">
    <location>
        <begin position="1"/>
        <end position="21"/>
    </location>
</feature>
<evidence type="ECO:0000256" key="2">
    <source>
        <dbReference type="SAM" id="SignalP"/>
    </source>
</evidence>
<dbReference type="EMBL" id="SDOV01000001">
    <property type="protein sequence ID" value="KAH7644538.1"/>
    <property type="molecule type" value="Genomic_DNA"/>
</dbReference>
<feature type="region of interest" description="Disordered" evidence="1">
    <location>
        <begin position="868"/>
        <end position="970"/>
    </location>
</feature>
<accession>A0A9D4P5M2</accession>
<organism evidence="3">
    <name type="scientific">Dermatophagoides farinae</name>
    <name type="common">American house dust mite</name>
    <dbReference type="NCBI Taxonomy" id="6954"/>
    <lineage>
        <taxon>Eukaryota</taxon>
        <taxon>Metazoa</taxon>
        <taxon>Ecdysozoa</taxon>
        <taxon>Arthropoda</taxon>
        <taxon>Chelicerata</taxon>
        <taxon>Arachnida</taxon>
        <taxon>Acari</taxon>
        <taxon>Acariformes</taxon>
        <taxon>Sarcoptiformes</taxon>
        <taxon>Astigmata</taxon>
        <taxon>Psoroptidia</taxon>
        <taxon>Analgoidea</taxon>
        <taxon>Pyroglyphidae</taxon>
        <taxon>Dermatophagoidinae</taxon>
        <taxon>Dermatophagoides</taxon>
    </lineage>
</organism>
<feature type="compositionally biased region" description="Low complexity" evidence="1">
    <location>
        <begin position="498"/>
        <end position="513"/>
    </location>
</feature>
<feature type="compositionally biased region" description="Low complexity" evidence="1">
    <location>
        <begin position="948"/>
        <end position="963"/>
    </location>
</feature>
<dbReference type="AlphaFoldDB" id="A0A9D4P5M2"/>
<reference evidence="3" key="2">
    <citation type="journal article" date="2021" name="World Allergy Organ. J.">
        <title>Chromosome-level assembly of Dermatophagoides farinae genome and transcriptome reveals two novel allergens Der f 37 and Der f 39.</title>
        <authorList>
            <person name="Chen J."/>
            <person name="Cai Z."/>
            <person name="Fan D."/>
            <person name="Hu J."/>
            <person name="Hou Y."/>
            <person name="He Y."/>
            <person name="Zhang Z."/>
            <person name="Zhao Z."/>
            <person name="Gao P."/>
            <person name="Hu W."/>
            <person name="Sun J."/>
            <person name="Li J."/>
            <person name="Ji K."/>
        </authorList>
    </citation>
    <scope>NUCLEOTIDE SEQUENCE</scope>
    <source>
        <strain evidence="3">JKM2019</strain>
    </source>
</reference>
<evidence type="ECO:0000256" key="1">
    <source>
        <dbReference type="SAM" id="MobiDB-lite"/>
    </source>
</evidence>
<feature type="region of interest" description="Disordered" evidence="1">
    <location>
        <begin position="292"/>
        <end position="323"/>
    </location>
</feature>
<sequence>MAAKNYLKFLLFSTLLCFTQQQHQQQQNQLKIDPFIKRILTTTANGDNSGGSRFDLMIEPHNFNDNQINTNSSLITANISATPISTDSFSHWNPSPIINTKPLTFTRYALFDSFYDQPSSSTNNHSLIRPNDENSINNGDGDLLNSSGSTSNQNFIIPDQIMPYLNAYSTHLNSEIGKSSSPSMANVKPINGNNDDVFIVHHQHHYPPMFMNSESVTGSSSMTSGSMIQPNHHHANVLSPATQTPFRPMKNRHKVNRKKIEKITNRLYQESLNKREHSTSLSSIQKTIIDEEPIDIDLNQQTRNENGGGGGGNNKQQPPTSANLMDLNDRFYYFMMNKMKNFTTSNNNNGGAGDETIMMNTTVAVDDENDNYLMIKSKSKPTTTTTTVEQQHYQSEAIPVSKHHYEIYHNNNNNEKDSLLLNERDNINTNSIYMDTGFGDKDANASTTYQSSLEPLLYHYTPGSNNSWPPEKSLGILPILIQIEDKKSDNEIIDGTSNNNNNNNNGQQQQNSVDYRNNNNMMMMTMQERLYGQPMNIINNQNNDWSQRENGNGVGAVNHNNQWPVINNKQQQQPPQHPARNVIFHNNKPTSLAINPSASNLYPDYHHHHHYNNNNNPNLHTNNNRLRFSPFGPSSYIDDEQNLMNMIGNNGVHPIATTTAANNKFLNPIYPSASDAHLNYYGPIIQATRAPPLLPPTAAAAAATTTTIPLTPSPSIINVNHLLGATNTNPNTNFNYRLLEYWLLRNQLSKTPSSINANINHMNRMKINQDLLAAMQTKLFAPKTTTSSAATTTLPIELEQIYFSQNNYPGYTYGDFMKMPDKYKDAILRSKLLAPLTATATTTSSMINPLDVSTKDLATLASFIWQQQHQQQQQQQTTTGNNKESNKNNKNGNNNNLNNKKRTRSSLKTALAKQFSLSGLTSSNDGGSGTIINTGNNNDKRMIKDDSSSTITTDNNNNNGNGSLMDKRKKSRRNLTKFGLFG</sequence>
<feature type="chain" id="PRO_5038395723" evidence="2">
    <location>
        <begin position="22"/>
        <end position="982"/>
    </location>
</feature>
<keyword evidence="2" id="KW-0732">Signal</keyword>
<dbReference type="Proteomes" id="UP000828236">
    <property type="component" value="Unassembled WGS sequence"/>
</dbReference>
<proteinExistence type="predicted"/>
<protein>
    <submittedName>
        <fullName evidence="3">Uncharacterized protein</fullName>
    </submittedName>
</protein>
<comment type="caution">
    <text evidence="3">The sequence shown here is derived from an EMBL/GenBank/DDBJ whole genome shotgun (WGS) entry which is preliminary data.</text>
</comment>
<feature type="region of interest" description="Disordered" evidence="1">
    <location>
        <begin position="118"/>
        <end position="140"/>
    </location>
</feature>
<gene>
    <name evidence="3" type="ORF">HUG17_0076</name>
</gene>
<feature type="region of interest" description="Disordered" evidence="1">
    <location>
        <begin position="491"/>
        <end position="513"/>
    </location>
</feature>